<proteinExistence type="predicted"/>
<keyword evidence="2" id="KW-1185">Reference proteome</keyword>
<protein>
    <recommendedName>
        <fullName evidence="3">Antitoxin VbhA domain-containing protein</fullName>
    </recommendedName>
</protein>
<gene>
    <name evidence="1" type="ORF">Q7514_28880</name>
</gene>
<evidence type="ECO:0000313" key="1">
    <source>
        <dbReference type="EMBL" id="MEE2061543.1"/>
    </source>
</evidence>
<sequence>MTSPRRTEAEARAAVSAMEPIMAIEGRQMSARDKDLLVDLIRGVITTEDVAAVIAREEGYEID</sequence>
<evidence type="ECO:0008006" key="3">
    <source>
        <dbReference type="Google" id="ProtNLM"/>
    </source>
</evidence>
<evidence type="ECO:0000313" key="2">
    <source>
        <dbReference type="Proteomes" id="UP001336020"/>
    </source>
</evidence>
<dbReference type="Proteomes" id="UP001336020">
    <property type="component" value="Unassembled WGS sequence"/>
</dbReference>
<dbReference type="EMBL" id="JAUTXY010000019">
    <property type="protein sequence ID" value="MEE2061543.1"/>
    <property type="molecule type" value="Genomic_DNA"/>
</dbReference>
<dbReference type="RefSeq" id="WP_330136704.1">
    <property type="nucleotide sequence ID" value="NZ_JAUTXY010000019.1"/>
</dbReference>
<organism evidence="1 2">
    <name type="scientific">Rhodococcus artemisiae</name>
    <dbReference type="NCBI Taxonomy" id="714159"/>
    <lineage>
        <taxon>Bacteria</taxon>
        <taxon>Bacillati</taxon>
        <taxon>Actinomycetota</taxon>
        <taxon>Actinomycetes</taxon>
        <taxon>Mycobacteriales</taxon>
        <taxon>Nocardiaceae</taxon>
        <taxon>Rhodococcus</taxon>
    </lineage>
</organism>
<comment type="caution">
    <text evidence="1">The sequence shown here is derived from an EMBL/GenBank/DDBJ whole genome shotgun (WGS) entry which is preliminary data.</text>
</comment>
<accession>A0ABU7LJ04</accession>
<name>A0ABU7LJ04_9NOCA</name>
<reference evidence="1 2" key="1">
    <citation type="submission" date="2023-07" db="EMBL/GenBank/DDBJ databases">
        <authorList>
            <person name="Girao M."/>
            <person name="Carvalho M.F."/>
        </authorList>
    </citation>
    <scope>NUCLEOTIDE SEQUENCE [LARGE SCALE GENOMIC DNA]</scope>
    <source>
        <strain evidence="1 2">YIM65754</strain>
    </source>
</reference>